<protein>
    <submittedName>
        <fullName evidence="1">Uncharacterized protein</fullName>
    </submittedName>
</protein>
<gene>
    <name evidence="1" type="ORF">KUCAC02_027107</name>
</gene>
<organism evidence="1 2">
    <name type="scientific">Chaenocephalus aceratus</name>
    <name type="common">Blackfin icefish</name>
    <name type="synonym">Chaenichthys aceratus</name>
    <dbReference type="NCBI Taxonomy" id="36190"/>
    <lineage>
        <taxon>Eukaryota</taxon>
        <taxon>Metazoa</taxon>
        <taxon>Chordata</taxon>
        <taxon>Craniata</taxon>
        <taxon>Vertebrata</taxon>
        <taxon>Euteleostomi</taxon>
        <taxon>Actinopterygii</taxon>
        <taxon>Neopterygii</taxon>
        <taxon>Teleostei</taxon>
        <taxon>Neoteleostei</taxon>
        <taxon>Acanthomorphata</taxon>
        <taxon>Eupercaria</taxon>
        <taxon>Perciformes</taxon>
        <taxon>Notothenioidei</taxon>
        <taxon>Channichthyidae</taxon>
        <taxon>Chaenocephalus</taxon>
    </lineage>
</organism>
<name>A0ACB9W3X0_CHAAC</name>
<dbReference type="EMBL" id="CM043803">
    <property type="protein sequence ID" value="KAI4807286.1"/>
    <property type="molecule type" value="Genomic_DNA"/>
</dbReference>
<evidence type="ECO:0000313" key="2">
    <source>
        <dbReference type="Proteomes" id="UP001057452"/>
    </source>
</evidence>
<keyword evidence="2" id="KW-1185">Reference proteome</keyword>
<reference evidence="1" key="1">
    <citation type="submission" date="2022-05" db="EMBL/GenBank/DDBJ databases">
        <title>Chromosome-level genome of Chaenocephalus aceratus.</title>
        <authorList>
            <person name="Park H."/>
        </authorList>
    </citation>
    <scope>NUCLEOTIDE SEQUENCE</scope>
    <source>
        <strain evidence="1">KU_202001</strain>
    </source>
</reference>
<dbReference type="Proteomes" id="UP001057452">
    <property type="component" value="Chromosome 19"/>
</dbReference>
<comment type="caution">
    <text evidence="1">The sequence shown here is derived from an EMBL/GenBank/DDBJ whole genome shotgun (WGS) entry which is preliminary data.</text>
</comment>
<evidence type="ECO:0000313" key="1">
    <source>
        <dbReference type="EMBL" id="KAI4807286.1"/>
    </source>
</evidence>
<sequence>MGKHSWGHTALVGLRLNGLLHTFISVFAQGMCLNLHTLFLCAEPSRDPTGPDESDPVHSHSPANSSMAKLECSSLYKGS</sequence>
<proteinExistence type="predicted"/>
<accession>A0ACB9W3X0</accession>